<dbReference type="HOGENOM" id="CLU_063860_1_0_3"/>
<organism evidence="1 2">
    <name type="scientific">Stanieria cyanosphaera (strain ATCC 29371 / PCC 7437)</name>
    <dbReference type="NCBI Taxonomy" id="111780"/>
    <lineage>
        <taxon>Bacteria</taxon>
        <taxon>Bacillati</taxon>
        <taxon>Cyanobacteriota</taxon>
        <taxon>Cyanophyceae</taxon>
        <taxon>Pleurocapsales</taxon>
        <taxon>Dermocarpellaceae</taxon>
        <taxon>Stanieria</taxon>
    </lineage>
</organism>
<name>K9XXF7_STAC7</name>
<gene>
    <name evidence="1" type="ordered locus">Sta7437_3237</name>
</gene>
<evidence type="ECO:0000313" key="2">
    <source>
        <dbReference type="Proteomes" id="UP000010473"/>
    </source>
</evidence>
<dbReference type="KEGG" id="scs:Sta7437_3237"/>
<dbReference type="EMBL" id="CP003653">
    <property type="protein sequence ID" value="AFZ36744.1"/>
    <property type="molecule type" value="Genomic_DNA"/>
</dbReference>
<dbReference type="AlphaFoldDB" id="K9XXF7"/>
<reference evidence="2" key="1">
    <citation type="journal article" date="2013" name="Proc. Natl. Acad. Sci. U.S.A.">
        <title>Improving the coverage of the cyanobacterial phylum using diversity-driven genome sequencing.</title>
        <authorList>
            <person name="Shih P.M."/>
            <person name="Wu D."/>
            <person name="Latifi A."/>
            <person name="Axen S.D."/>
            <person name="Fewer D.P."/>
            <person name="Talla E."/>
            <person name="Calteau A."/>
            <person name="Cai F."/>
            <person name="Tandeau de Marsac N."/>
            <person name="Rippka R."/>
            <person name="Herdman M."/>
            <person name="Sivonen K."/>
            <person name="Coursin T."/>
            <person name="Laurent T."/>
            <person name="Goodwin L."/>
            <person name="Nolan M."/>
            <person name="Davenport K.W."/>
            <person name="Han C.S."/>
            <person name="Rubin E.M."/>
            <person name="Eisen J.A."/>
            <person name="Woyke T."/>
            <person name="Gugger M."/>
            <person name="Kerfeld C.A."/>
        </authorList>
    </citation>
    <scope>NUCLEOTIDE SEQUENCE [LARGE SCALE GENOMIC DNA]</scope>
    <source>
        <strain evidence="2">ATCC 29371 / PCC 7437</strain>
    </source>
</reference>
<dbReference type="eggNOG" id="COG2335">
    <property type="taxonomic scope" value="Bacteria"/>
</dbReference>
<proteinExistence type="predicted"/>
<dbReference type="Proteomes" id="UP000010473">
    <property type="component" value="Chromosome"/>
</dbReference>
<keyword evidence="2" id="KW-1185">Reference proteome</keyword>
<protein>
    <submittedName>
        <fullName evidence="1">Uncharacterized protein</fullName>
    </submittedName>
</protein>
<sequence length="224" mass="23478">MNLFFGLNNFAVIGLAVFYVFLAGQPSQAETNVEEIQPKANQNFEKKSDSLQGIPAINSNNFQQLTSASNLNNTSTATEVAQTDFEVQPGRTTRSGSSYFGIGGNIGLDGNTAIGDSSFAVISKIGLTENVSFRPSALISGDATFILPLTVDFFTREVEDAEFSVAPYVGGGISLSTGGDTVGVVATGGLDIPISSVFTANAGVNFKFIDDTEIGLLLGLGYNF</sequence>
<dbReference type="RefSeq" id="WP_015194406.1">
    <property type="nucleotide sequence ID" value="NC_019748.1"/>
</dbReference>
<dbReference type="PATRIC" id="fig|111780.3.peg.3358"/>
<accession>K9XXF7</accession>
<dbReference type="STRING" id="111780.Sta7437_3237"/>
<evidence type="ECO:0000313" key="1">
    <source>
        <dbReference type="EMBL" id="AFZ36744.1"/>
    </source>
</evidence>
<dbReference type="OrthoDB" id="509458at2"/>